<evidence type="ECO:0000256" key="2">
    <source>
        <dbReference type="ARBA" id="ARBA00010944"/>
    </source>
</evidence>
<dbReference type="CDD" id="cd05254">
    <property type="entry name" value="dTDP_HR_like_SDR_e"/>
    <property type="match status" value="1"/>
</dbReference>
<evidence type="ECO:0000256" key="3">
    <source>
        <dbReference type="ARBA" id="ARBA00012929"/>
    </source>
</evidence>
<evidence type="ECO:0000256" key="4">
    <source>
        <dbReference type="ARBA" id="ARBA00017099"/>
    </source>
</evidence>
<dbReference type="InterPro" id="IPR029903">
    <property type="entry name" value="RmlD-like-bd"/>
</dbReference>
<feature type="domain" description="RmlD-like substrate binding" evidence="7">
    <location>
        <begin position="4"/>
        <end position="285"/>
    </location>
</feature>
<comment type="catalytic activity">
    <reaction evidence="5 6">
        <text>dTDP-beta-L-rhamnose + NADP(+) = dTDP-4-dehydro-beta-L-rhamnose + NADPH + H(+)</text>
        <dbReference type="Rhea" id="RHEA:21796"/>
        <dbReference type="ChEBI" id="CHEBI:15378"/>
        <dbReference type="ChEBI" id="CHEBI:57510"/>
        <dbReference type="ChEBI" id="CHEBI:57783"/>
        <dbReference type="ChEBI" id="CHEBI:58349"/>
        <dbReference type="ChEBI" id="CHEBI:62830"/>
        <dbReference type="EC" id="1.1.1.133"/>
    </reaction>
</comment>
<dbReference type="Proteomes" id="UP000001096">
    <property type="component" value="Unassembled WGS sequence"/>
</dbReference>
<keyword evidence="9" id="KW-1185">Reference proteome</keyword>
<evidence type="ECO:0000313" key="9">
    <source>
        <dbReference type="Proteomes" id="UP000001096"/>
    </source>
</evidence>
<dbReference type="GO" id="GO:0048270">
    <property type="term" value="F:methionine adenosyltransferase regulator activity"/>
    <property type="evidence" value="ECO:0007669"/>
    <property type="project" value="TreeGrafter"/>
</dbReference>
<dbReference type="PATRIC" id="fig|883078.3.peg.2898"/>
<protein>
    <recommendedName>
        <fullName evidence="4 6">dTDP-4-dehydrorhamnose reductase</fullName>
        <ecNumber evidence="3 6">1.1.1.133</ecNumber>
    </recommendedName>
</protein>
<dbReference type="PANTHER" id="PTHR10491:SF4">
    <property type="entry name" value="METHIONINE ADENOSYLTRANSFERASE 2 SUBUNIT BETA"/>
    <property type="match status" value="1"/>
</dbReference>
<dbReference type="HOGENOM" id="CLU_045518_2_1_5"/>
<dbReference type="EMBL" id="AGWX01000004">
    <property type="protein sequence ID" value="EKS36386.1"/>
    <property type="molecule type" value="Genomic_DNA"/>
</dbReference>
<dbReference type="GO" id="GO:0048269">
    <property type="term" value="C:methionine adenosyltransferase complex"/>
    <property type="evidence" value="ECO:0007669"/>
    <property type="project" value="TreeGrafter"/>
</dbReference>
<dbReference type="AlphaFoldDB" id="K8P4H3"/>
<accession>K8P4H3</accession>
<dbReference type="RefSeq" id="WP_006021507.1">
    <property type="nucleotide sequence ID" value="NZ_KB375283.1"/>
</dbReference>
<keyword evidence="6" id="KW-0560">Oxidoreductase</keyword>
<dbReference type="Gene3D" id="3.40.50.720">
    <property type="entry name" value="NAD(P)-binding Rossmann-like Domain"/>
    <property type="match status" value="1"/>
</dbReference>
<dbReference type="UniPathway" id="UPA00124"/>
<dbReference type="GO" id="GO:0008831">
    <property type="term" value="F:dTDP-4-dehydrorhamnose reductase activity"/>
    <property type="evidence" value="ECO:0007669"/>
    <property type="project" value="UniProtKB-EC"/>
</dbReference>
<dbReference type="EC" id="1.1.1.133" evidence="3 6"/>
<comment type="cofactor">
    <cofactor evidence="6">
        <name>Mg(2+)</name>
        <dbReference type="ChEBI" id="CHEBI:18420"/>
    </cofactor>
    <text evidence="6">Binds 1 Mg(2+) ion per monomer.</text>
</comment>
<dbReference type="Pfam" id="PF04321">
    <property type="entry name" value="RmlD_sub_bind"/>
    <property type="match status" value="1"/>
</dbReference>
<organism evidence="8 9">
    <name type="scientific">Afipia broomeae ATCC 49717</name>
    <dbReference type="NCBI Taxonomy" id="883078"/>
    <lineage>
        <taxon>Bacteria</taxon>
        <taxon>Pseudomonadati</taxon>
        <taxon>Pseudomonadota</taxon>
        <taxon>Alphaproteobacteria</taxon>
        <taxon>Hyphomicrobiales</taxon>
        <taxon>Nitrobacteraceae</taxon>
        <taxon>Afipia</taxon>
    </lineage>
</organism>
<dbReference type="GO" id="GO:0006556">
    <property type="term" value="P:S-adenosylmethionine biosynthetic process"/>
    <property type="evidence" value="ECO:0007669"/>
    <property type="project" value="TreeGrafter"/>
</dbReference>
<dbReference type="PANTHER" id="PTHR10491">
    <property type="entry name" value="DTDP-4-DEHYDRORHAMNOSE REDUCTASE"/>
    <property type="match status" value="1"/>
</dbReference>
<name>K8P4H3_9BRAD</name>
<comment type="function">
    <text evidence="6">Catalyzes the reduction of dTDP-6-deoxy-L-lyxo-4-hexulose to yield dTDP-L-rhamnose.</text>
</comment>
<sequence>MEKKVLVLGSTGLLGQAVTTEVRSRGYTLLAAARRGAPIGVDISDAAALAATLAAYSPDIVVNCAALADVDACEKDPGGAWLINARPLAFLAAWSRATGRKLIHVSTDHYFISGGPKSHSEVDPVDLVNEYARTKFAGEALALTAQNALVLRTNIVGIRGWTQPTFAEWAIDVVMNNRPATLFTDVYGSSIDVPAFSRALFDLEARQATGLMNLAAGEISSKDTFVRELARQLGCQLSAVRSEASVMRPVPRANCLGLDVSRAESMLGYSLPSLQQVISSLISQFRESTEK</sequence>
<comment type="caution">
    <text evidence="8">The sequence shown here is derived from an EMBL/GenBank/DDBJ whole genome shotgun (WGS) entry which is preliminary data.</text>
</comment>
<dbReference type="InterPro" id="IPR036291">
    <property type="entry name" value="NAD(P)-bd_dom_sf"/>
</dbReference>
<evidence type="ECO:0000256" key="5">
    <source>
        <dbReference type="ARBA" id="ARBA00048200"/>
    </source>
</evidence>
<evidence type="ECO:0000256" key="1">
    <source>
        <dbReference type="ARBA" id="ARBA00004781"/>
    </source>
</evidence>
<evidence type="ECO:0000256" key="6">
    <source>
        <dbReference type="RuleBase" id="RU364082"/>
    </source>
</evidence>
<evidence type="ECO:0000259" key="7">
    <source>
        <dbReference type="Pfam" id="PF04321"/>
    </source>
</evidence>
<dbReference type="InterPro" id="IPR005913">
    <property type="entry name" value="dTDP_dehydrorham_reduct"/>
</dbReference>
<dbReference type="SUPFAM" id="SSF51735">
    <property type="entry name" value="NAD(P)-binding Rossmann-fold domains"/>
    <property type="match status" value="1"/>
</dbReference>
<keyword evidence="6" id="KW-0521">NADP</keyword>
<comment type="pathway">
    <text evidence="1 6">Carbohydrate biosynthesis; dTDP-L-rhamnose biosynthesis.</text>
</comment>
<proteinExistence type="inferred from homology"/>
<dbReference type="GO" id="GO:0019305">
    <property type="term" value="P:dTDP-rhamnose biosynthetic process"/>
    <property type="evidence" value="ECO:0007669"/>
    <property type="project" value="UniProtKB-UniPathway"/>
</dbReference>
<evidence type="ECO:0000313" key="8">
    <source>
        <dbReference type="EMBL" id="EKS36386.1"/>
    </source>
</evidence>
<comment type="similarity">
    <text evidence="2 6">Belongs to the dTDP-4-dehydrorhamnose reductase family.</text>
</comment>
<dbReference type="eggNOG" id="COG1091">
    <property type="taxonomic scope" value="Bacteria"/>
</dbReference>
<reference evidence="8 9" key="1">
    <citation type="submission" date="2012-04" db="EMBL/GenBank/DDBJ databases">
        <title>The Genome Sequence of Afipia broomeae ATCC 49717.</title>
        <authorList>
            <consortium name="The Broad Institute Genome Sequencing Platform"/>
            <person name="Earl A."/>
            <person name="Ward D."/>
            <person name="Feldgarden M."/>
            <person name="Gevers D."/>
            <person name="Huys G."/>
            <person name="Walker B."/>
            <person name="Young S.K."/>
            <person name="Zeng Q."/>
            <person name="Gargeya S."/>
            <person name="Fitzgerald M."/>
            <person name="Haas B."/>
            <person name="Abouelleil A."/>
            <person name="Alvarado L."/>
            <person name="Arachchi H.M."/>
            <person name="Berlin A."/>
            <person name="Chapman S.B."/>
            <person name="Goldberg J."/>
            <person name="Griggs A."/>
            <person name="Gujja S."/>
            <person name="Hansen M."/>
            <person name="Howarth C."/>
            <person name="Imamovic A."/>
            <person name="Larimer J."/>
            <person name="McCowen C."/>
            <person name="Montmayeur A."/>
            <person name="Murphy C."/>
            <person name="Neiman D."/>
            <person name="Pearson M."/>
            <person name="Priest M."/>
            <person name="Roberts A."/>
            <person name="Saif S."/>
            <person name="Shea T."/>
            <person name="Sisk P."/>
            <person name="Sykes S."/>
            <person name="Wortman J."/>
            <person name="Nusbaum C."/>
            <person name="Birren B."/>
        </authorList>
    </citation>
    <scope>NUCLEOTIDE SEQUENCE [LARGE SCALE GENOMIC DNA]</scope>
    <source>
        <strain evidence="8 9">ATCC 49717</strain>
    </source>
</reference>
<gene>
    <name evidence="8" type="ORF">HMPREF9695_02804</name>
</gene>